<protein>
    <submittedName>
        <fullName evidence="1">Uncharacterized protein</fullName>
    </submittedName>
</protein>
<keyword evidence="2" id="KW-1185">Reference proteome</keyword>
<reference evidence="2" key="1">
    <citation type="journal article" date="2024" name="Proc. Natl. Acad. Sci. U.S.A.">
        <title>Extraordinary preservation of gene collinearity over three hundred million years revealed in homosporous lycophytes.</title>
        <authorList>
            <person name="Li C."/>
            <person name="Wickell D."/>
            <person name="Kuo L.Y."/>
            <person name="Chen X."/>
            <person name="Nie B."/>
            <person name="Liao X."/>
            <person name="Peng D."/>
            <person name="Ji J."/>
            <person name="Jenkins J."/>
            <person name="Williams M."/>
            <person name="Shu S."/>
            <person name="Plott C."/>
            <person name="Barry K."/>
            <person name="Rajasekar S."/>
            <person name="Grimwood J."/>
            <person name="Han X."/>
            <person name="Sun S."/>
            <person name="Hou Z."/>
            <person name="He W."/>
            <person name="Dai G."/>
            <person name="Sun C."/>
            <person name="Schmutz J."/>
            <person name="Leebens-Mack J.H."/>
            <person name="Li F.W."/>
            <person name="Wang L."/>
        </authorList>
    </citation>
    <scope>NUCLEOTIDE SEQUENCE [LARGE SCALE GENOMIC DNA]</scope>
    <source>
        <strain evidence="2">cv. PW_Plant_1</strain>
    </source>
</reference>
<dbReference type="Proteomes" id="UP001162992">
    <property type="component" value="Chromosome 14"/>
</dbReference>
<accession>A0ACC2BL67</accession>
<evidence type="ECO:0000313" key="1">
    <source>
        <dbReference type="EMBL" id="KAJ7530502.1"/>
    </source>
</evidence>
<proteinExistence type="predicted"/>
<evidence type="ECO:0000313" key="2">
    <source>
        <dbReference type="Proteomes" id="UP001162992"/>
    </source>
</evidence>
<dbReference type="EMBL" id="CM055105">
    <property type="protein sequence ID" value="KAJ7530502.1"/>
    <property type="molecule type" value="Genomic_DNA"/>
</dbReference>
<name>A0ACC2BL67_DIPCM</name>
<sequence length="1468" mass="161990">MRPLAFWPENRCLQFDHHMLKSPSGSPPTGSKALDGVYVDKPGETKRLKQDYSDGTDRAGDASKRQLLRAMDGWRVMLQKEQRKALAQAVSAGFNMECMSDLVVFADCFGAVQLREACSKFMALRKKIQEYESLLDEMELAAEAVSASLNNSRSEIILVGTENSMESMNPKHLDTHSYNSGEFDSTLSEFRILPSDNLDLNSCPKNLSTMSKVGVSEPFHKQPGGSELQANSRSLVRKLSMESSKTSNQLDISETKEVRVTDAKVVMEKIRFLPNQHPQKTFSCKDHMSSDTACDSFSSSLPTRRIPPQRIFDFPGSDTIEKVPTFERRTLSSPNHPALRRSDQSSSPLKRSASPFKGIIHYGHSPARQKGLLVVKNVNYASSNSEDFSSMKNGSGYESEDCETSDSDWDSFEKRLHAKSKQKRLSVQDVIHLFEKRRKESGEIPMDNITKHDNSQESEETERPTDSEKGFTRRIGFSGLNSGVSSQESKGDGSIDNIYIEAPRKKLTLRKQEDGKNNVRTSSGSESARASRIKHVLSGANADHQAQKQGSLHSKLRTQNMILPVESASARLSRLQKVRMMPSSAPVPVVPEHERHNRRRSLPASTAFASTRKSVDKKMEQRKNLASESSAVLGGRPLTQTAVNTVAPSLAEIRTDEMPKHAEAAVAENAFLIDRQEEVTKRLHPQEESATTQTEQSRPVAAISQSSLAFSGLTIPSRLPHRKLLFANGQAISSVANDWSLNPLKDTGSVCKSWSSSSDFQLEKIAAKSKDFGEEEHAPNSSIGIQHDLIESFYEQYRQKRDAKLRQESGSKRAEREAKMKAMHEIFERRKAEFSSRSFKLIETRMVAEDLGSSEKLEFIKVGLSKSGKDKEERERSMDNHSLPWISTGGHQNSSTPKEVLSTCSTPRLERLQMNTSKLKQTPKASSGPQKYLSSIATPRIISRSIAAPASKPVSNNSNVIAIPASQLRGSSGAPAKAISKSISRSRSSSLLDLGKDTAKTTNSRSGPSLLEDKPISPQIYHAPHHIPVNEVLGYNLKGVVRKNDSLEQASNNLGCAKLQEVPTTKNICTPGVLKQPLGFSSEKPVLTPLDISYLSPLTVAPKTSQHSSSCPGEDDMLGRSDFKEISVSDKIKGNDNEYFSSFSSTVQLVEAPDSEGPEMFCSMELEEMPPTVSSDNLRATDMDASEPDRSQRSSEATQAIDTFVSVAENYYSSSTAYVDPSAAGKDIQEVHEEVSSDNFLPSSVFLELDVSVSRFYIDEVETNKLRRHSDLATQESTLAHSSASISEYSQTHRAVKNVGIDSSAVNASQLVHTISMKSLNSSMSTGSSCVSPKSSAHDINQVQGSRSPDAHKVIQAQNFLKSFSTNRQPAQKEFPRGFKRLLKFGRKSRTSEQTSQEWSIVDDSVDESRDYSALYDARSTSKMSSNSYPKADKVAKFADPDCASAGPRSFFSLSSFRSRSSESKSKP</sequence>
<organism evidence="1 2">
    <name type="scientific">Diphasiastrum complanatum</name>
    <name type="common">Issler's clubmoss</name>
    <name type="synonym">Lycopodium complanatum</name>
    <dbReference type="NCBI Taxonomy" id="34168"/>
    <lineage>
        <taxon>Eukaryota</taxon>
        <taxon>Viridiplantae</taxon>
        <taxon>Streptophyta</taxon>
        <taxon>Embryophyta</taxon>
        <taxon>Tracheophyta</taxon>
        <taxon>Lycopodiopsida</taxon>
        <taxon>Lycopodiales</taxon>
        <taxon>Lycopodiaceae</taxon>
        <taxon>Lycopodioideae</taxon>
        <taxon>Diphasiastrum</taxon>
    </lineage>
</organism>
<comment type="caution">
    <text evidence="1">The sequence shown here is derived from an EMBL/GenBank/DDBJ whole genome shotgun (WGS) entry which is preliminary data.</text>
</comment>
<gene>
    <name evidence="1" type="ORF">O6H91_14G006200</name>
</gene>